<keyword evidence="4" id="KW-0808">Transferase</keyword>
<keyword evidence="8" id="KW-0443">Lipid metabolism</keyword>
<dbReference type="EC" id="2.7.8.-" evidence="12"/>
<evidence type="ECO:0000256" key="12">
    <source>
        <dbReference type="NCBIfam" id="TIGR04265"/>
    </source>
</evidence>
<organism evidence="15 16">
    <name type="scientific">Ulvibacterium marinum</name>
    <dbReference type="NCBI Taxonomy" id="2419782"/>
    <lineage>
        <taxon>Bacteria</taxon>
        <taxon>Pseudomonadati</taxon>
        <taxon>Bacteroidota</taxon>
        <taxon>Flavobacteriia</taxon>
        <taxon>Flavobacteriales</taxon>
        <taxon>Flavobacteriaceae</taxon>
        <taxon>Ulvibacterium</taxon>
    </lineage>
</organism>
<comment type="subcellular location">
    <subcellularLocation>
        <location evidence="1">Cell membrane</location>
        <topology evidence="1">Multi-pass membrane protein</topology>
    </subcellularLocation>
</comment>
<dbReference type="InterPro" id="IPR025202">
    <property type="entry name" value="PLD-like_dom"/>
</dbReference>
<protein>
    <recommendedName>
        <fullName evidence="12">Cardiolipin synthase</fullName>
        <ecNumber evidence="12">2.7.8.-</ecNumber>
    </recommendedName>
</protein>
<dbReference type="CDD" id="cd09112">
    <property type="entry name" value="PLDc_CLS_2"/>
    <property type="match status" value="1"/>
</dbReference>
<dbReference type="RefSeq" id="WP_120713638.1">
    <property type="nucleotide sequence ID" value="NZ_RBCJ01000004.1"/>
</dbReference>
<dbReference type="GO" id="GO:0008808">
    <property type="term" value="F:cardiolipin synthase activity"/>
    <property type="evidence" value="ECO:0007669"/>
    <property type="project" value="UniProtKB-UniRule"/>
</dbReference>
<dbReference type="SUPFAM" id="SSF56024">
    <property type="entry name" value="Phospholipase D/nuclease"/>
    <property type="match status" value="2"/>
</dbReference>
<evidence type="ECO:0000256" key="5">
    <source>
        <dbReference type="ARBA" id="ARBA00022692"/>
    </source>
</evidence>
<evidence type="ECO:0000256" key="13">
    <source>
        <dbReference type="SAM" id="Phobius"/>
    </source>
</evidence>
<name>A0A3B0C345_9FLAO</name>
<evidence type="ECO:0000256" key="6">
    <source>
        <dbReference type="ARBA" id="ARBA00022737"/>
    </source>
</evidence>
<sequence>MANLFLFSYIALGLWGFFSVIMHGSRPTKSLAWVLTIFIIPFGGAILYYLFGVNRRKFKFFRLKRSQKRKLYDVENVEVVSKEVDVGFDSRQSEKLAELIKNNSYLHPSKGNAVRILNNGNQTFEAIFNAISKAKHFIHVQYYIFEKGELQDRFYELFKSKIAEGLEVRMIYDSFGSVSFRGKLKKRFRDIGVKTYPMMPLRFGSFLYTLNYRNHRKIIVVDGKVGFTGGFNVSDKYMKPISDLGVWQDLHVRLEGPVVNSLHRIFIKDYHFASGEALLLTPKYLPEHEPVGNCIAQIAASGPDSNQPAIMQQYIAMIGLAEESIFIANPYFIPDTAVIQALKIAAQSGVEINVLVPRKGDSLLATYSMFSNFEGFLAVGVNIFTRSDFAHSKVILIDGKIASVGSGNFDHRSFEHNFETNAVIYDEQIAKQIQTEFKRECKEVDKLSFEKFKSRPQTQKFLEGLARFFSPLL</sequence>
<reference evidence="15 16" key="1">
    <citation type="submission" date="2018-10" db="EMBL/GenBank/DDBJ databases">
        <title>Ulvibacterium marinum gen. nov., sp. nov., a novel marine bacterium of the family Flavobacteriaceae, isolated from a culture of the green alga Ulva prolifera.</title>
        <authorList>
            <person name="Zhang Z."/>
        </authorList>
    </citation>
    <scope>NUCLEOTIDE SEQUENCE [LARGE SCALE GENOMIC DNA]</scope>
    <source>
        <strain evidence="15 16">CCMM003</strain>
    </source>
</reference>
<evidence type="ECO:0000256" key="8">
    <source>
        <dbReference type="ARBA" id="ARBA00023098"/>
    </source>
</evidence>
<dbReference type="AlphaFoldDB" id="A0A3B0C345"/>
<accession>A0A3B0C345</accession>
<evidence type="ECO:0000259" key="14">
    <source>
        <dbReference type="PROSITE" id="PS50035"/>
    </source>
</evidence>
<dbReference type="Pfam" id="PF13396">
    <property type="entry name" value="PLDc_N"/>
    <property type="match status" value="1"/>
</dbReference>
<dbReference type="InterPro" id="IPR027379">
    <property type="entry name" value="CLS_N"/>
</dbReference>
<keyword evidence="2" id="KW-1003">Cell membrane</keyword>
<gene>
    <name evidence="15" type="primary">cls</name>
    <name evidence="15" type="ORF">D7Z94_21280</name>
</gene>
<dbReference type="Pfam" id="PF13091">
    <property type="entry name" value="PLDc_2"/>
    <property type="match status" value="2"/>
</dbReference>
<dbReference type="Gene3D" id="3.30.870.10">
    <property type="entry name" value="Endonuclease Chain A"/>
    <property type="match status" value="2"/>
</dbReference>
<evidence type="ECO:0000313" key="15">
    <source>
        <dbReference type="EMBL" id="RKN78729.1"/>
    </source>
</evidence>
<evidence type="ECO:0000256" key="11">
    <source>
        <dbReference type="ARBA" id="ARBA00023264"/>
    </source>
</evidence>
<dbReference type="NCBIfam" id="TIGR04265">
    <property type="entry name" value="bac_cardiolipin"/>
    <property type="match status" value="1"/>
</dbReference>
<proteinExistence type="predicted"/>
<comment type="caution">
    <text evidence="15">The sequence shown here is derived from an EMBL/GenBank/DDBJ whole genome shotgun (WGS) entry which is preliminary data.</text>
</comment>
<dbReference type="PANTHER" id="PTHR21248">
    <property type="entry name" value="CARDIOLIPIN SYNTHASE"/>
    <property type="match status" value="1"/>
</dbReference>
<dbReference type="PANTHER" id="PTHR21248:SF20">
    <property type="entry name" value="CARDIOLIPIN SYNTHASE YWIE-RELATED"/>
    <property type="match status" value="1"/>
</dbReference>
<dbReference type="SMART" id="SM00155">
    <property type="entry name" value="PLDc"/>
    <property type="match status" value="2"/>
</dbReference>
<keyword evidence="3" id="KW-0444">Lipid biosynthesis</keyword>
<evidence type="ECO:0000256" key="9">
    <source>
        <dbReference type="ARBA" id="ARBA00023136"/>
    </source>
</evidence>
<keyword evidence="6" id="KW-0677">Repeat</keyword>
<dbReference type="Proteomes" id="UP000276603">
    <property type="component" value="Unassembled WGS sequence"/>
</dbReference>
<dbReference type="InterPro" id="IPR001736">
    <property type="entry name" value="PLipase_D/transphosphatidylase"/>
</dbReference>
<feature type="domain" description="PLD phosphodiesterase" evidence="14">
    <location>
        <begin position="210"/>
        <end position="237"/>
    </location>
</feature>
<keyword evidence="7 13" id="KW-1133">Transmembrane helix</keyword>
<dbReference type="EMBL" id="RBCJ01000004">
    <property type="protein sequence ID" value="RKN78729.1"/>
    <property type="molecule type" value="Genomic_DNA"/>
</dbReference>
<feature type="domain" description="PLD phosphodiesterase" evidence="14">
    <location>
        <begin position="386"/>
        <end position="413"/>
    </location>
</feature>
<evidence type="ECO:0000313" key="16">
    <source>
        <dbReference type="Proteomes" id="UP000276603"/>
    </source>
</evidence>
<keyword evidence="10" id="KW-0594">Phospholipid biosynthesis</keyword>
<keyword evidence="9 13" id="KW-0472">Membrane</keyword>
<keyword evidence="16" id="KW-1185">Reference proteome</keyword>
<dbReference type="OrthoDB" id="9762009at2"/>
<evidence type="ECO:0000256" key="4">
    <source>
        <dbReference type="ARBA" id="ARBA00022679"/>
    </source>
</evidence>
<evidence type="ECO:0000256" key="3">
    <source>
        <dbReference type="ARBA" id="ARBA00022516"/>
    </source>
</evidence>
<evidence type="ECO:0000256" key="10">
    <source>
        <dbReference type="ARBA" id="ARBA00023209"/>
    </source>
</evidence>
<evidence type="ECO:0000256" key="2">
    <source>
        <dbReference type="ARBA" id="ARBA00022475"/>
    </source>
</evidence>
<dbReference type="GO" id="GO:0032049">
    <property type="term" value="P:cardiolipin biosynthetic process"/>
    <property type="evidence" value="ECO:0007669"/>
    <property type="project" value="UniProtKB-UniRule"/>
</dbReference>
<feature type="transmembrane region" description="Helical" evidence="13">
    <location>
        <begin position="6"/>
        <end position="24"/>
    </location>
</feature>
<dbReference type="InterPro" id="IPR022924">
    <property type="entry name" value="Cardiolipin_synthase"/>
</dbReference>
<feature type="transmembrane region" description="Helical" evidence="13">
    <location>
        <begin position="31"/>
        <end position="51"/>
    </location>
</feature>
<evidence type="ECO:0000256" key="1">
    <source>
        <dbReference type="ARBA" id="ARBA00004651"/>
    </source>
</evidence>
<dbReference type="GO" id="GO:0005886">
    <property type="term" value="C:plasma membrane"/>
    <property type="evidence" value="ECO:0007669"/>
    <property type="project" value="UniProtKB-SubCell"/>
</dbReference>
<keyword evidence="11" id="KW-1208">Phospholipid metabolism</keyword>
<dbReference type="CDD" id="cd09110">
    <property type="entry name" value="PLDc_CLS_1"/>
    <property type="match status" value="1"/>
</dbReference>
<evidence type="ECO:0000256" key="7">
    <source>
        <dbReference type="ARBA" id="ARBA00022989"/>
    </source>
</evidence>
<keyword evidence="5 13" id="KW-0812">Transmembrane</keyword>
<dbReference type="PROSITE" id="PS50035">
    <property type="entry name" value="PLD"/>
    <property type="match status" value="2"/>
</dbReference>